<evidence type="ECO:0000313" key="2">
    <source>
        <dbReference type="EMBL" id="MPD05186.1"/>
    </source>
</evidence>
<dbReference type="Gene3D" id="3.40.640.10">
    <property type="entry name" value="Type I PLP-dependent aspartate aminotransferase-like (Major domain)"/>
    <property type="match status" value="1"/>
</dbReference>
<dbReference type="EMBL" id="VSRR010144815">
    <property type="protein sequence ID" value="MPD05186.1"/>
    <property type="molecule type" value="Genomic_DNA"/>
</dbReference>
<feature type="domain" description="Aminotransferase class I/classII large" evidence="1">
    <location>
        <begin position="1"/>
        <end position="50"/>
    </location>
</feature>
<dbReference type="Pfam" id="PF00155">
    <property type="entry name" value="Aminotran_1_2"/>
    <property type="match status" value="1"/>
</dbReference>
<evidence type="ECO:0000259" key="1">
    <source>
        <dbReference type="Pfam" id="PF00155"/>
    </source>
</evidence>
<dbReference type="InterPro" id="IPR015424">
    <property type="entry name" value="PyrdxlP-dep_Trfase"/>
</dbReference>
<dbReference type="SUPFAM" id="SSF53383">
    <property type="entry name" value="PLP-dependent transferases"/>
    <property type="match status" value="1"/>
</dbReference>
<dbReference type="GO" id="GO:0030170">
    <property type="term" value="F:pyridoxal phosphate binding"/>
    <property type="evidence" value="ECO:0007669"/>
    <property type="project" value="InterPro"/>
</dbReference>
<protein>
    <recommendedName>
        <fullName evidence="1">Aminotransferase class I/classII large domain-containing protein</fullName>
    </recommendedName>
</protein>
<evidence type="ECO:0000313" key="3">
    <source>
        <dbReference type="Proteomes" id="UP000324222"/>
    </source>
</evidence>
<sequence>MSKDFGLAGLRVGVILSQCPGVHEFFHNACLFRTIPWIVQHAGATLLKDTGNTSLLSV</sequence>
<proteinExistence type="predicted"/>
<name>A0A5B7KE97_PORTR</name>
<reference evidence="2 3" key="1">
    <citation type="submission" date="2019-05" db="EMBL/GenBank/DDBJ databases">
        <title>Another draft genome of Portunus trituberculatus and its Hox gene families provides insights of decapod evolution.</title>
        <authorList>
            <person name="Jeong J.-H."/>
            <person name="Song I."/>
            <person name="Kim S."/>
            <person name="Choi T."/>
            <person name="Kim D."/>
            <person name="Ryu S."/>
            <person name="Kim W."/>
        </authorList>
    </citation>
    <scope>NUCLEOTIDE SEQUENCE [LARGE SCALE GENOMIC DNA]</scope>
    <source>
        <tissue evidence="2">Muscle</tissue>
    </source>
</reference>
<dbReference type="AlphaFoldDB" id="A0A5B7KE97"/>
<dbReference type="InterPro" id="IPR004839">
    <property type="entry name" value="Aminotransferase_I/II_large"/>
</dbReference>
<dbReference type="Proteomes" id="UP000324222">
    <property type="component" value="Unassembled WGS sequence"/>
</dbReference>
<dbReference type="InterPro" id="IPR015421">
    <property type="entry name" value="PyrdxlP-dep_Trfase_major"/>
</dbReference>
<accession>A0A5B7KE97</accession>
<dbReference type="OrthoDB" id="10262468at2759"/>
<keyword evidence="3" id="KW-1185">Reference proteome</keyword>
<organism evidence="2 3">
    <name type="scientific">Portunus trituberculatus</name>
    <name type="common">Swimming crab</name>
    <name type="synonym">Neptunus trituberculatus</name>
    <dbReference type="NCBI Taxonomy" id="210409"/>
    <lineage>
        <taxon>Eukaryota</taxon>
        <taxon>Metazoa</taxon>
        <taxon>Ecdysozoa</taxon>
        <taxon>Arthropoda</taxon>
        <taxon>Crustacea</taxon>
        <taxon>Multicrustacea</taxon>
        <taxon>Malacostraca</taxon>
        <taxon>Eumalacostraca</taxon>
        <taxon>Eucarida</taxon>
        <taxon>Decapoda</taxon>
        <taxon>Pleocyemata</taxon>
        <taxon>Brachyura</taxon>
        <taxon>Eubrachyura</taxon>
        <taxon>Portunoidea</taxon>
        <taxon>Portunidae</taxon>
        <taxon>Portuninae</taxon>
        <taxon>Portunus</taxon>
    </lineage>
</organism>
<gene>
    <name evidence="2" type="ORF">E2C01_100917</name>
</gene>
<comment type="caution">
    <text evidence="2">The sequence shown here is derived from an EMBL/GenBank/DDBJ whole genome shotgun (WGS) entry which is preliminary data.</text>
</comment>